<evidence type="ECO:0000313" key="6">
    <source>
        <dbReference type="Proteomes" id="UP001161247"/>
    </source>
</evidence>
<dbReference type="GO" id="GO:0003700">
    <property type="term" value="F:DNA-binding transcription factor activity"/>
    <property type="evidence" value="ECO:0007669"/>
    <property type="project" value="TreeGrafter"/>
</dbReference>
<dbReference type="Pfam" id="PF06203">
    <property type="entry name" value="CCT"/>
    <property type="match status" value="1"/>
</dbReference>
<gene>
    <name evidence="5" type="ORF">OLC1_LOCUS24013</name>
</gene>
<dbReference type="InterPro" id="IPR010402">
    <property type="entry name" value="CCT_domain"/>
</dbReference>
<dbReference type="Proteomes" id="UP001161247">
    <property type="component" value="Chromosome 9"/>
</dbReference>
<feature type="domain" description="CCT" evidence="4">
    <location>
        <begin position="343"/>
        <end position="385"/>
    </location>
</feature>
<evidence type="ECO:0000256" key="1">
    <source>
        <dbReference type="ARBA" id="ARBA00004123"/>
    </source>
</evidence>
<evidence type="ECO:0000259" key="4">
    <source>
        <dbReference type="PROSITE" id="PS51017"/>
    </source>
</evidence>
<dbReference type="EMBL" id="OX459126">
    <property type="protein sequence ID" value="CAI9118046.1"/>
    <property type="molecule type" value="Genomic_DNA"/>
</dbReference>
<comment type="subcellular location">
    <subcellularLocation>
        <location evidence="1 3">Nucleus</location>
    </subcellularLocation>
</comment>
<dbReference type="InterPro" id="IPR045281">
    <property type="entry name" value="CONSTANS-like"/>
</dbReference>
<sequence>MMQHEMVQQPPEQLPIEEISSPLNAQIFDFCESELFPETLQNSEVASNSNCCYEEHSSYSTNLSLTPEMNKYTNNNSLGIKDDTAPETATTTTTTTTTTTQAMISSTISTTPGTTINTSNINHSINHSNLSVIFDDSPDDLDNDISVSIDFSTTAGFIIPQYLPNQQDQFDYSSLNNRNSMPDVADCSLTQFPAENPVIPFMGHTMPPVYEDECLSAMPPYMRLNNTSSPSCSLLDPSIGPYLPSNLNAALAAADSAGIFSGGCLFLGNEMPPQELDYQGENGGIFCPDTLPRAYNCSADLQAISNESNHFVNGTGNSTPLASEISSLEDPTFKVGKLTVEERREKIHRYMKKRNERNFSKKIKYACRKTLADSRPRVRGRFAKNDELEMNRNACCISNQEEDTDEDVVVKDEDDMVDSSDIFAHISGVNSFKCNNPLQSWI</sequence>
<dbReference type="PROSITE" id="PS51017">
    <property type="entry name" value="CCT"/>
    <property type="match status" value="1"/>
</dbReference>
<dbReference type="GO" id="GO:0005634">
    <property type="term" value="C:nucleus"/>
    <property type="evidence" value="ECO:0007669"/>
    <property type="project" value="UniProtKB-SubCell"/>
</dbReference>
<reference evidence="5" key="1">
    <citation type="submission" date="2023-03" db="EMBL/GenBank/DDBJ databases">
        <authorList>
            <person name="Julca I."/>
        </authorList>
    </citation>
    <scope>NUCLEOTIDE SEQUENCE</scope>
</reference>
<name>A0AAV1EEC7_OLDCO</name>
<dbReference type="GO" id="GO:0009909">
    <property type="term" value="P:regulation of flower development"/>
    <property type="evidence" value="ECO:0007669"/>
    <property type="project" value="InterPro"/>
</dbReference>
<keyword evidence="2 3" id="KW-0539">Nucleus</keyword>
<accession>A0AAV1EEC7</accession>
<dbReference type="PANTHER" id="PTHR31319">
    <property type="entry name" value="ZINC FINGER PROTEIN CONSTANS-LIKE 4"/>
    <property type="match status" value="1"/>
</dbReference>
<evidence type="ECO:0000256" key="2">
    <source>
        <dbReference type="ARBA" id="ARBA00023242"/>
    </source>
</evidence>
<evidence type="ECO:0000313" key="5">
    <source>
        <dbReference type="EMBL" id="CAI9118046.1"/>
    </source>
</evidence>
<proteinExistence type="predicted"/>
<dbReference type="AlphaFoldDB" id="A0AAV1EEC7"/>
<organism evidence="5 6">
    <name type="scientific">Oldenlandia corymbosa var. corymbosa</name>
    <dbReference type="NCBI Taxonomy" id="529605"/>
    <lineage>
        <taxon>Eukaryota</taxon>
        <taxon>Viridiplantae</taxon>
        <taxon>Streptophyta</taxon>
        <taxon>Embryophyta</taxon>
        <taxon>Tracheophyta</taxon>
        <taxon>Spermatophyta</taxon>
        <taxon>Magnoliopsida</taxon>
        <taxon>eudicotyledons</taxon>
        <taxon>Gunneridae</taxon>
        <taxon>Pentapetalae</taxon>
        <taxon>asterids</taxon>
        <taxon>lamiids</taxon>
        <taxon>Gentianales</taxon>
        <taxon>Rubiaceae</taxon>
        <taxon>Rubioideae</taxon>
        <taxon>Spermacoceae</taxon>
        <taxon>Hedyotis-Oldenlandia complex</taxon>
        <taxon>Oldenlandia</taxon>
    </lineage>
</organism>
<dbReference type="PANTHER" id="PTHR31319:SF110">
    <property type="entry name" value="CCT MOTIF FAMILY PROTEIN"/>
    <property type="match status" value="1"/>
</dbReference>
<keyword evidence="6" id="KW-1185">Reference proteome</keyword>
<evidence type="ECO:0000256" key="3">
    <source>
        <dbReference type="PROSITE-ProRule" id="PRU00357"/>
    </source>
</evidence>
<protein>
    <submittedName>
        <fullName evidence="5">OLC1v1019558C2</fullName>
    </submittedName>
</protein>